<evidence type="ECO:0000256" key="1">
    <source>
        <dbReference type="ARBA" id="ARBA00008710"/>
    </source>
</evidence>
<proteinExistence type="inferred from homology"/>
<dbReference type="GO" id="GO:0005886">
    <property type="term" value="C:plasma membrane"/>
    <property type="evidence" value="ECO:0007669"/>
    <property type="project" value="TreeGrafter"/>
</dbReference>
<dbReference type="NCBIfam" id="TIGR00026">
    <property type="entry name" value="hi_GC_TIGR00026"/>
    <property type="match status" value="1"/>
</dbReference>
<protein>
    <recommendedName>
        <fullName evidence="5">Nitroreductase family deazaflavin-dependent oxidoreductase</fullName>
    </recommendedName>
</protein>
<dbReference type="RefSeq" id="WP_030449791.1">
    <property type="nucleotide sequence ID" value="NZ_AP023354.1"/>
</dbReference>
<dbReference type="EMBL" id="AP023354">
    <property type="protein sequence ID" value="BCJ29306.1"/>
    <property type="molecule type" value="Genomic_DNA"/>
</dbReference>
<evidence type="ECO:0000313" key="3">
    <source>
        <dbReference type="EMBL" id="BCJ29306.1"/>
    </source>
</evidence>
<evidence type="ECO:0008006" key="5">
    <source>
        <dbReference type="Google" id="ProtNLM"/>
    </source>
</evidence>
<dbReference type="OrthoDB" id="8225825at2"/>
<dbReference type="InterPro" id="IPR012349">
    <property type="entry name" value="Split_barrel_FMN-bd"/>
</dbReference>
<dbReference type="Pfam" id="PF04075">
    <property type="entry name" value="F420H2_quin_red"/>
    <property type="match status" value="1"/>
</dbReference>
<dbReference type="Gene3D" id="2.30.110.10">
    <property type="entry name" value="Electron Transport, Fmn-binding Protein, Chain A"/>
    <property type="match status" value="1"/>
</dbReference>
<dbReference type="InterPro" id="IPR004378">
    <property type="entry name" value="F420H2_quin_Rdtase"/>
</dbReference>
<sequence>MTDWNQQIIDEFRGNDGTVETMGFGRGLVLVHHRGARTGTERVNPVAAIRESADSWLIAASAGGADRNPDWYHNLVAHPDVSIETPDDGVVPVRAEDLARPERDAAWDRFKAMSDGFAGYEKKTARIIPVLRLTRR</sequence>
<organism evidence="3 4">
    <name type="scientific">Actinocatenispora sera</name>
    <dbReference type="NCBI Taxonomy" id="390989"/>
    <lineage>
        <taxon>Bacteria</taxon>
        <taxon>Bacillati</taxon>
        <taxon>Actinomycetota</taxon>
        <taxon>Actinomycetes</taxon>
        <taxon>Micromonosporales</taxon>
        <taxon>Micromonosporaceae</taxon>
        <taxon>Actinocatenispora</taxon>
    </lineage>
</organism>
<dbReference type="PANTHER" id="PTHR39428:SF1">
    <property type="entry name" value="F420H(2)-DEPENDENT QUINONE REDUCTASE RV1261C"/>
    <property type="match status" value="1"/>
</dbReference>
<name>A0A810L4I2_9ACTN</name>
<evidence type="ECO:0000313" key="4">
    <source>
        <dbReference type="Proteomes" id="UP000680750"/>
    </source>
</evidence>
<accession>A0A810L4I2</accession>
<dbReference type="GO" id="GO:0016491">
    <property type="term" value="F:oxidoreductase activity"/>
    <property type="evidence" value="ECO:0007669"/>
    <property type="project" value="InterPro"/>
</dbReference>
<comment type="catalytic activity">
    <reaction evidence="2">
        <text>oxidized coenzyme F420-(gamma-L-Glu)(n) + a quinol + H(+) = reduced coenzyme F420-(gamma-L-Glu)(n) + a quinone</text>
        <dbReference type="Rhea" id="RHEA:39663"/>
        <dbReference type="Rhea" id="RHEA-COMP:12939"/>
        <dbReference type="Rhea" id="RHEA-COMP:14378"/>
        <dbReference type="ChEBI" id="CHEBI:15378"/>
        <dbReference type="ChEBI" id="CHEBI:24646"/>
        <dbReference type="ChEBI" id="CHEBI:132124"/>
        <dbReference type="ChEBI" id="CHEBI:133980"/>
        <dbReference type="ChEBI" id="CHEBI:139511"/>
    </reaction>
</comment>
<dbReference type="GO" id="GO:0070967">
    <property type="term" value="F:coenzyme F420 binding"/>
    <property type="evidence" value="ECO:0007669"/>
    <property type="project" value="TreeGrafter"/>
</dbReference>
<comment type="similarity">
    <text evidence="1">Belongs to the F420H(2)-dependent quinone reductase family.</text>
</comment>
<keyword evidence="4" id="KW-1185">Reference proteome</keyword>
<dbReference type="Proteomes" id="UP000680750">
    <property type="component" value="Chromosome"/>
</dbReference>
<reference evidence="3" key="1">
    <citation type="submission" date="2020-08" db="EMBL/GenBank/DDBJ databases">
        <title>Whole genome shotgun sequence of Actinocatenispora sera NBRC 101916.</title>
        <authorList>
            <person name="Komaki H."/>
            <person name="Tamura T."/>
        </authorList>
    </citation>
    <scope>NUCLEOTIDE SEQUENCE</scope>
    <source>
        <strain evidence="3">NBRC 101916</strain>
    </source>
</reference>
<evidence type="ECO:0000256" key="2">
    <source>
        <dbReference type="ARBA" id="ARBA00049106"/>
    </source>
</evidence>
<dbReference type="KEGG" id="aser:Asera_34140"/>
<dbReference type="PANTHER" id="PTHR39428">
    <property type="entry name" value="F420H(2)-DEPENDENT QUINONE REDUCTASE RV1261C"/>
    <property type="match status" value="1"/>
</dbReference>
<gene>
    <name evidence="3" type="ORF">Asera_34140</name>
</gene>
<dbReference type="AlphaFoldDB" id="A0A810L4I2"/>